<dbReference type="Pfam" id="PF03378">
    <property type="entry name" value="CAS_CSE1"/>
    <property type="match status" value="1"/>
</dbReference>
<keyword evidence="5" id="KW-0963">Cytoplasm</keyword>
<dbReference type="GO" id="GO:0005635">
    <property type="term" value="C:nuclear envelope"/>
    <property type="evidence" value="ECO:0007669"/>
    <property type="project" value="TreeGrafter"/>
</dbReference>
<keyword evidence="7" id="KW-0539">Nucleus</keyword>
<evidence type="ECO:0000256" key="1">
    <source>
        <dbReference type="ARBA" id="ARBA00004123"/>
    </source>
</evidence>
<dbReference type="Proteomes" id="UP000703269">
    <property type="component" value="Unassembled WGS sequence"/>
</dbReference>
<name>A0A9P3GEX7_9APHY</name>
<dbReference type="InterPro" id="IPR001494">
    <property type="entry name" value="Importin-beta_N"/>
</dbReference>
<dbReference type="GO" id="GO:0006611">
    <property type="term" value="P:protein export from nucleus"/>
    <property type="evidence" value="ECO:0007669"/>
    <property type="project" value="TreeGrafter"/>
</dbReference>
<comment type="caution">
    <text evidence="9">The sequence shown here is derived from an EMBL/GenBank/DDBJ whole genome shotgun (WGS) entry which is preliminary data.</text>
</comment>
<dbReference type="InterPro" id="IPR005043">
    <property type="entry name" value="XPO2_C"/>
</dbReference>
<keyword evidence="4" id="KW-0813">Transport</keyword>
<keyword evidence="6" id="KW-0653">Protein transport</keyword>
<evidence type="ECO:0000256" key="2">
    <source>
        <dbReference type="ARBA" id="ARBA00004496"/>
    </source>
</evidence>
<evidence type="ECO:0000256" key="3">
    <source>
        <dbReference type="ARBA" id="ARBA00008669"/>
    </source>
</evidence>
<dbReference type="PROSITE" id="PS50166">
    <property type="entry name" value="IMPORTIN_B_NT"/>
    <property type="match status" value="1"/>
</dbReference>
<dbReference type="GO" id="GO:0005829">
    <property type="term" value="C:cytosol"/>
    <property type="evidence" value="ECO:0007669"/>
    <property type="project" value="TreeGrafter"/>
</dbReference>
<dbReference type="PANTHER" id="PTHR10997">
    <property type="entry name" value="IMPORTIN-7, 8, 11"/>
    <property type="match status" value="1"/>
</dbReference>
<evidence type="ECO:0000256" key="5">
    <source>
        <dbReference type="ARBA" id="ARBA00022490"/>
    </source>
</evidence>
<evidence type="ECO:0000313" key="9">
    <source>
        <dbReference type="EMBL" id="GJE93638.1"/>
    </source>
</evidence>
<keyword evidence="10" id="KW-1185">Reference proteome</keyword>
<evidence type="ECO:0000256" key="6">
    <source>
        <dbReference type="ARBA" id="ARBA00022927"/>
    </source>
</evidence>
<dbReference type="GO" id="GO:0031267">
    <property type="term" value="F:small GTPase binding"/>
    <property type="evidence" value="ECO:0007669"/>
    <property type="project" value="InterPro"/>
</dbReference>
<feature type="domain" description="Importin N-terminal" evidence="8">
    <location>
        <begin position="20"/>
        <end position="91"/>
    </location>
</feature>
<proteinExistence type="inferred from homology"/>
<organism evidence="9 10">
    <name type="scientific">Phanerochaete sordida</name>
    <dbReference type="NCBI Taxonomy" id="48140"/>
    <lineage>
        <taxon>Eukaryota</taxon>
        <taxon>Fungi</taxon>
        <taxon>Dikarya</taxon>
        <taxon>Basidiomycota</taxon>
        <taxon>Agaricomycotina</taxon>
        <taxon>Agaricomycetes</taxon>
        <taxon>Polyporales</taxon>
        <taxon>Phanerochaetaceae</taxon>
        <taxon>Phanerochaete</taxon>
    </lineage>
</organism>
<evidence type="ECO:0000259" key="8">
    <source>
        <dbReference type="PROSITE" id="PS50166"/>
    </source>
</evidence>
<comment type="subcellular location">
    <subcellularLocation>
        <location evidence="2">Cytoplasm</location>
    </subcellularLocation>
    <subcellularLocation>
        <location evidence="1">Nucleus</location>
    </subcellularLocation>
</comment>
<sequence>MSDLPQLLLASLNPTTRKQAEQSLHALSQQPGFLPHLLRLVLEPSQDRSVRLSASVFFKNVVKNKWDDEEAPVGEADKASLRNDLVPAMIALSAPTDKPVRAQIAESISLIASADFPEPWSDLIDKLVSSLSSTNYAINIGVLQTAHSIFHPWRAATRSDALYTVINYVLSRFNKPFLQLLEHTAELLLNNVPGDATSTMELRAQSMQLLVELFYDLTCQDLPPDFEDNHARYFAPQTGLFLRFMTWDPAELRGDPDDTTASLPSQIKTGILEIAEMYIKLYPETLSSSASIEALVQGVWELVGSGKRPGVADDQLVSQALRFISTAIRSGYYKQLFSSKETISGLVQGVVVPNVGLREHEIEQFEDDPLEYIRLDLSLPSASGGLGLSHDAVTRRQAAADILRALVSSGLETEATEVTGAWINQGLAEYNQNKEKEDSWKAKDTAVYLLTAVATRGSTTQHGVTSTNALVDVVRFFSEHVYQDLQAAPGTVHPLLQVDAIRFLYTFRTQLTKPQLLSVLPLLVQHLASDNYVCYTYAAISIERILFIKQGNQLLFTQADIHELAPTLVDALLKKVEQGGSAEKIAENDYLMKCIMRVIITSRSSLLPTSDKILARLVAILGVISKNPSNPNFDQYIFESISALMRFSVATKPETLSAFEGSLFGPFTIIIQQDIEQYVPYVFQLLAQMLEMHTSVIPPTYRDLLPYLLTPASWQQKGSIPGLVKLLTAFLARDAQQMVATGQYTAVLAVIQQRLIPSKQNDAWGFELLQAVVQYIPPAQLKQYMRALMVTLLTRMQTSKTDKYVYHFTHFFLFAMAIDVPGLGPDFVVSAVEEVQPGLWAQLLSNFIVPQVPKMPTKDRKIAAVGLTRLLTQSQVMLREPAVAQWPAAFAALVKLFSEPQFLTREKDEDPDAGLTEIDYEEQNAGYQAAYSRLAASETASVDPVAYVAHPRDFLGTELVRLAKSDPRVKTLLTTDPAYGPFLQALAGAGYAI</sequence>
<reference evidence="9 10" key="1">
    <citation type="submission" date="2021-08" db="EMBL/GenBank/DDBJ databases">
        <title>Draft Genome Sequence of Phanerochaete sordida strain YK-624.</title>
        <authorList>
            <person name="Mori T."/>
            <person name="Dohra H."/>
            <person name="Suzuki T."/>
            <person name="Kawagishi H."/>
            <person name="Hirai H."/>
        </authorList>
    </citation>
    <scope>NUCLEOTIDE SEQUENCE [LARGE SCALE GENOMIC DNA]</scope>
    <source>
        <strain evidence="9 10">YK-624</strain>
    </source>
</reference>
<dbReference type="Gene3D" id="1.25.10.10">
    <property type="entry name" value="Leucine-rich Repeat Variant"/>
    <property type="match status" value="1"/>
</dbReference>
<dbReference type="PANTHER" id="PTHR10997:SF8">
    <property type="entry name" value="EXPORTIN-2"/>
    <property type="match status" value="1"/>
</dbReference>
<evidence type="ECO:0000256" key="4">
    <source>
        <dbReference type="ARBA" id="ARBA00022448"/>
    </source>
</evidence>
<dbReference type="InterPro" id="IPR013713">
    <property type="entry name" value="XPO2_central"/>
</dbReference>
<protein>
    <submittedName>
        <fullName evidence="9">Cse1-domain-containing protein</fullName>
    </submittedName>
</protein>
<dbReference type="Pfam" id="PF03810">
    <property type="entry name" value="IBN_N"/>
    <property type="match status" value="1"/>
</dbReference>
<dbReference type="SMART" id="SM00913">
    <property type="entry name" value="IBN_N"/>
    <property type="match status" value="1"/>
</dbReference>
<dbReference type="AlphaFoldDB" id="A0A9P3GEX7"/>
<accession>A0A9P3GEX7</accession>
<dbReference type="InterPro" id="IPR016024">
    <property type="entry name" value="ARM-type_fold"/>
</dbReference>
<dbReference type="OrthoDB" id="3268246at2759"/>
<dbReference type="InterPro" id="IPR011989">
    <property type="entry name" value="ARM-like"/>
</dbReference>
<dbReference type="GO" id="GO:0005049">
    <property type="term" value="F:nuclear export signal receptor activity"/>
    <property type="evidence" value="ECO:0007669"/>
    <property type="project" value="TreeGrafter"/>
</dbReference>
<evidence type="ECO:0000313" key="10">
    <source>
        <dbReference type="Proteomes" id="UP000703269"/>
    </source>
</evidence>
<dbReference type="EMBL" id="BPQB01000034">
    <property type="protein sequence ID" value="GJE93638.1"/>
    <property type="molecule type" value="Genomic_DNA"/>
</dbReference>
<gene>
    <name evidence="9" type="ORF">PsYK624_097980</name>
</gene>
<dbReference type="Pfam" id="PF08506">
    <property type="entry name" value="Cse1"/>
    <property type="match status" value="1"/>
</dbReference>
<dbReference type="SUPFAM" id="SSF48371">
    <property type="entry name" value="ARM repeat"/>
    <property type="match status" value="1"/>
</dbReference>
<dbReference type="GO" id="GO:0006606">
    <property type="term" value="P:protein import into nucleus"/>
    <property type="evidence" value="ECO:0007669"/>
    <property type="project" value="TreeGrafter"/>
</dbReference>
<evidence type="ECO:0000256" key="7">
    <source>
        <dbReference type="ARBA" id="ARBA00023242"/>
    </source>
</evidence>
<comment type="similarity">
    <text evidence="3">Belongs to the XPO2/CSE1 family.</text>
</comment>